<dbReference type="PATRIC" id="fig|44252.3.peg.5866"/>
<dbReference type="InterPro" id="IPR017853">
    <property type="entry name" value="GH"/>
</dbReference>
<protein>
    <submittedName>
        <fullName evidence="4">Alpha-galactosidase</fullName>
    </submittedName>
    <submittedName>
        <fullName evidence="3">Melibiase family protein</fullName>
    </submittedName>
</protein>
<dbReference type="RefSeq" id="WP_036619072.1">
    <property type="nucleotide sequence ID" value="NZ_BOSD01000002.1"/>
</dbReference>
<dbReference type="GO" id="GO:0016052">
    <property type="term" value="P:carbohydrate catabolic process"/>
    <property type="evidence" value="ECO:0007669"/>
    <property type="project" value="InterPro"/>
</dbReference>
<dbReference type="PANTHER" id="PTHR43053:SF3">
    <property type="entry name" value="ALPHA-GALACTOSIDASE C-RELATED"/>
    <property type="match status" value="1"/>
</dbReference>
<reference evidence="4 6" key="2">
    <citation type="submission" date="2019-11" db="EMBL/GenBank/DDBJ databases">
        <title>Draft genome sequences of five Paenibacillus species of dairy origin.</title>
        <authorList>
            <person name="Olajide A.M."/>
            <person name="Chen S."/>
            <person name="Lapointe G."/>
        </authorList>
    </citation>
    <scope>NUCLEOTIDE SEQUENCE [LARGE SCALE GENOMIC DNA]</scope>
    <source>
        <strain evidence="4 6">3CT49</strain>
    </source>
</reference>
<evidence type="ECO:0000313" key="6">
    <source>
        <dbReference type="Proteomes" id="UP000442469"/>
    </source>
</evidence>
<dbReference type="STRING" id="44252.DJ90_4766"/>
<dbReference type="InterPro" id="IPR050985">
    <property type="entry name" value="Alpha-glycosidase_related"/>
</dbReference>
<keyword evidence="2" id="KW-0326">Glycosidase</keyword>
<name>A0A090YQ11_PAEMA</name>
<dbReference type="Proteomes" id="UP000029278">
    <property type="component" value="Unassembled WGS sequence"/>
</dbReference>
<dbReference type="InterPro" id="IPR038417">
    <property type="entry name" value="Alpga-gal_N_sf"/>
</dbReference>
<organism evidence="3 5">
    <name type="scientific">Paenibacillus macerans</name>
    <name type="common">Bacillus macerans</name>
    <dbReference type="NCBI Taxonomy" id="44252"/>
    <lineage>
        <taxon>Bacteria</taxon>
        <taxon>Bacillati</taxon>
        <taxon>Bacillota</taxon>
        <taxon>Bacilli</taxon>
        <taxon>Bacillales</taxon>
        <taxon>Paenibacillaceae</taxon>
        <taxon>Paenibacillus</taxon>
    </lineage>
</organism>
<evidence type="ECO:0000313" key="3">
    <source>
        <dbReference type="EMBL" id="KFM94205.1"/>
    </source>
</evidence>
<proteinExistence type="predicted"/>
<evidence type="ECO:0000313" key="4">
    <source>
        <dbReference type="EMBL" id="MUG21315.1"/>
    </source>
</evidence>
<keyword evidence="1" id="KW-0378">Hydrolase</keyword>
<accession>A0A090YQ11</accession>
<dbReference type="Pfam" id="PF02065">
    <property type="entry name" value="Melibiase"/>
    <property type="match status" value="1"/>
</dbReference>
<dbReference type="CDD" id="cd14791">
    <property type="entry name" value="GH36"/>
    <property type="match status" value="1"/>
</dbReference>
<dbReference type="EMBL" id="JMQA01000048">
    <property type="protein sequence ID" value="KFM94205.1"/>
    <property type="molecule type" value="Genomic_DNA"/>
</dbReference>
<dbReference type="EMBL" id="WNZZ01000001">
    <property type="protein sequence ID" value="MUG21315.1"/>
    <property type="molecule type" value="Genomic_DNA"/>
</dbReference>
<comment type="caution">
    <text evidence="3">The sequence shown here is derived from an EMBL/GenBank/DDBJ whole genome shotgun (WGS) entry which is preliminary data.</text>
</comment>
<dbReference type="AlphaFoldDB" id="A0A090YQ11"/>
<dbReference type="PANTHER" id="PTHR43053">
    <property type="entry name" value="GLYCOSIDASE FAMILY 31"/>
    <property type="match status" value="1"/>
</dbReference>
<evidence type="ECO:0000256" key="2">
    <source>
        <dbReference type="ARBA" id="ARBA00023295"/>
    </source>
</evidence>
<dbReference type="GeneID" id="77010943"/>
<dbReference type="PRINTS" id="PR00743">
    <property type="entry name" value="GLHYDRLASE36"/>
</dbReference>
<keyword evidence="5" id="KW-1185">Reference proteome</keyword>
<dbReference type="Gene3D" id="3.20.20.70">
    <property type="entry name" value="Aldolase class I"/>
    <property type="match status" value="1"/>
</dbReference>
<dbReference type="GO" id="GO:0004557">
    <property type="term" value="F:alpha-galactosidase activity"/>
    <property type="evidence" value="ECO:0007669"/>
    <property type="project" value="InterPro"/>
</dbReference>
<dbReference type="InterPro" id="IPR002252">
    <property type="entry name" value="Glyco_hydro_36"/>
</dbReference>
<evidence type="ECO:0000256" key="1">
    <source>
        <dbReference type="ARBA" id="ARBA00022801"/>
    </source>
</evidence>
<dbReference type="OrthoDB" id="9758822at2"/>
<reference evidence="3 5" key="1">
    <citation type="submission" date="2014-04" db="EMBL/GenBank/DDBJ databases">
        <authorList>
            <person name="Bishop-Lilly K.A."/>
            <person name="Broomall S.M."/>
            <person name="Chain P.S."/>
            <person name="Chertkov O."/>
            <person name="Coyne S.R."/>
            <person name="Daligault H.E."/>
            <person name="Davenport K.W."/>
            <person name="Erkkila T."/>
            <person name="Frey K.G."/>
            <person name="Gibbons H.S."/>
            <person name="Gu W."/>
            <person name="Jaissle J."/>
            <person name="Johnson S.L."/>
            <person name="Koroleva G.I."/>
            <person name="Ladner J.T."/>
            <person name="Lo C.-C."/>
            <person name="Minogue T.D."/>
            <person name="Munk C."/>
            <person name="Palacios G.F."/>
            <person name="Redden C.L."/>
            <person name="Rosenzweig C.N."/>
            <person name="Scholz M.B."/>
            <person name="Teshima H."/>
            <person name="Xu Y."/>
        </authorList>
    </citation>
    <scope>NUCLEOTIDE SEQUENCE [LARGE SCALE GENOMIC DNA]</scope>
    <source>
        <strain evidence="3 5">8244</strain>
    </source>
</reference>
<dbReference type="HOGENOM" id="CLU_018331_0_0_9"/>
<sequence>MSQLIHVQENGLHLVLEVTPEQDVRLFHFGTGELREGAISNGQKPGFRLMELQLTGEDRAEYHGRTHRATFPGLRMRYEAHADIRNKAGRKLEIVLRDPDTSLRAVQHFQFYDGLQTVKAWVTLSNEGTEELGVEYVSSFALTGLDKEGALDRDDKMALYIPHSGWQSELQWRTYSLPELGMSHLTDRSSKRVSCSNTGSWSAAEHIPMAVLENREAGSSLFWQIEHNGSWHWEIIDQNDFLTLLLSGPTEHDNHWWISLAPGEEFVSVPVAVGAALGGFEEAIGQLTAYRRRIRRPNADNRDLRIIFNDYMNCLWGSPTTAKLLPLIDAAAEAGCEYFCIDAGWYAAGEWWDGVGEWMPSPERFPEGIKYVLDYIRGKGMVPGLWLELEVMGINSPKLAGTDDSWFFMRHGRRVKDRSRYQLDYRNPRVVAHANEVIRRLVEDYGVGYIKMDYNINAGIGTETDADSFGDGLLQHNRAYLAWLDGIFARYPDLVIENCSSGGMRMDYAMLSRHSIQSTSDQENYVNYAAIAAASPSALTPEQSAIWSYPLREGDDEEVVFNMVNALLLRVHQSGHLAELSPRRRELVKEALDYYKTIRKDIPEALPFWPLGLPKQQDEWISLGLRRGGSVYLAVWRIGGASPTRTLPLPALRGEQLDIRCAYPQGFDCSWSWDAERGELQVTLASVKSARLFEIHPKR</sequence>
<gene>
    <name evidence="3" type="ORF">DJ90_4766</name>
    <name evidence="4" type="ORF">GNQ08_02565</name>
</gene>
<dbReference type="InterPro" id="IPR013785">
    <property type="entry name" value="Aldolase_TIM"/>
</dbReference>
<dbReference type="SUPFAM" id="SSF51445">
    <property type="entry name" value="(Trans)glycosidases"/>
    <property type="match status" value="1"/>
</dbReference>
<dbReference type="Proteomes" id="UP000442469">
    <property type="component" value="Unassembled WGS sequence"/>
</dbReference>
<dbReference type="Gene3D" id="2.70.98.60">
    <property type="entry name" value="alpha-galactosidase from lactobacil brevis"/>
    <property type="match status" value="1"/>
</dbReference>
<evidence type="ECO:0000313" key="5">
    <source>
        <dbReference type="Proteomes" id="UP000029278"/>
    </source>
</evidence>